<evidence type="ECO:0000313" key="2">
    <source>
        <dbReference type="WBParaSite" id="Hba_00239"/>
    </source>
</evidence>
<protein>
    <submittedName>
        <fullName evidence="2">Uncharacterized protein</fullName>
    </submittedName>
</protein>
<proteinExistence type="predicted"/>
<name>A0A1I7W6H9_HETBA</name>
<dbReference type="WBParaSite" id="Hba_00239">
    <property type="protein sequence ID" value="Hba_00239"/>
    <property type="gene ID" value="Hba_00239"/>
</dbReference>
<dbReference type="AlphaFoldDB" id="A0A1I7W6H9"/>
<organism evidence="1 2">
    <name type="scientific">Heterorhabditis bacteriophora</name>
    <name type="common">Entomopathogenic nematode worm</name>
    <dbReference type="NCBI Taxonomy" id="37862"/>
    <lineage>
        <taxon>Eukaryota</taxon>
        <taxon>Metazoa</taxon>
        <taxon>Ecdysozoa</taxon>
        <taxon>Nematoda</taxon>
        <taxon>Chromadorea</taxon>
        <taxon>Rhabditida</taxon>
        <taxon>Rhabditina</taxon>
        <taxon>Rhabditomorpha</taxon>
        <taxon>Strongyloidea</taxon>
        <taxon>Heterorhabditidae</taxon>
        <taxon>Heterorhabditis</taxon>
    </lineage>
</organism>
<evidence type="ECO:0000313" key="1">
    <source>
        <dbReference type="Proteomes" id="UP000095283"/>
    </source>
</evidence>
<accession>A0A1I7W6H9</accession>
<dbReference type="Proteomes" id="UP000095283">
    <property type="component" value="Unplaced"/>
</dbReference>
<sequence>MKIKTRRVNYTNVNGDLIYHCQINAERASHYRKFENELIFGEISFQIEEKDIPKIEKMNNSAVNVFSNEDNSIIPIYISKTMKEVQLLIYT</sequence>
<keyword evidence="1" id="KW-1185">Reference proteome</keyword>
<reference evidence="2" key="1">
    <citation type="submission" date="2016-11" db="UniProtKB">
        <authorList>
            <consortium name="WormBaseParasite"/>
        </authorList>
    </citation>
    <scope>IDENTIFICATION</scope>
</reference>